<proteinExistence type="predicted"/>
<evidence type="ECO:0000313" key="2">
    <source>
        <dbReference type="Proteomes" id="UP001139516"/>
    </source>
</evidence>
<organism evidence="1 2">
    <name type="scientific">Roseomonas acroporae</name>
    <dbReference type="NCBI Taxonomy" id="2937791"/>
    <lineage>
        <taxon>Bacteria</taxon>
        <taxon>Pseudomonadati</taxon>
        <taxon>Pseudomonadota</taxon>
        <taxon>Alphaproteobacteria</taxon>
        <taxon>Acetobacterales</taxon>
        <taxon>Roseomonadaceae</taxon>
        <taxon>Roseomonas</taxon>
    </lineage>
</organism>
<gene>
    <name evidence="1" type="ORF">M0638_07485</name>
</gene>
<dbReference type="EMBL" id="JALPRX010000027">
    <property type="protein sequence ID" value="MCK8784218.1"/>
    <property type="molecule type" value="Genomic_DNA"/>
</dbReference>
<comment type="caution">
    <text evidence="1">The sequence shown here is derived from an EMBL/GenBank/DDBJ whole genome shotgun (WGS) entry which is preliminary data.</text>
</comment>
<sequence length="83" mass="8851">MLPASLLPAFAPQALASQALAPQPAPGLHFSVDRRARDQRPTDALRAAARALDLMLNTERGISPIEAQRVLDQLRLAIAATEG</sequence>
<dbReference type="Proteomes" id="UP001139516">
    <property type="component" value="Unassembled WGS sequence"/>
</dbReference>
<dbReference type="AlphaFoldDB" id="A0A9X1Y673"/>
<accession>A0A9X1Y673</accession>
<dbReference type="RefSeq" id="WP_248666344.1">
    <property type="nucleotide sequence ID" value="NZ_JALPRX010000027.1"/>
</dbReference>
<evidence type="ECO:0000313" key="1">
    <source>
        <dbReference type="EMBL" id="MCK8784218.1"/>
    </source>
</evidence>
<reference evidence="1" key="1">
    <citation type="submission" date="2022-04" db="EMBL/GenBank/DDBJ databases">
        <title>Roseomonas acroporae sp. nov., isolated from coral Acropora digitifera.</title>
        <authorList>
            <person name="Sun H."/>
        </authorList>
    </citation>
    <scope>NUCLEOTIDE SEQUENCE</scope>
    <source>
        <strain evidence="1">NAR14</strain>
    </source>
</reference>
<name>A0A9X1Y673_9PROT</name>
<keyword evidence="2" id="KW-1185">Reference proteome</keyword>
<protein>
    <submittedName>
        <fullName evidence="1">Uncharacterized protein</fullName>
    </submittedName>
</protein>